<name>A0A2N0ZI71_9BACI</name>
<accession>A0A2N0ZI71</accession>
<evidence type="ECO:0000313" key="2">
    <source>
        <dbReference type="EMBL" id="PKG29198.1"/>
    </source>
</evidence>
<reference evidence="2 3" key="1">
    <citation type="journal article" date="2010" name="Int. J. Syst. Evol. Microbiol.">
        <title>Bacillus horneckiae sp. nov., isolated from a spacecraft-assembly clean room.</title>
        <authorList>
            <person name="Vaishampayan P."/>
            <person name="Probst A."/>
            <person name="Krishnamurthi S."/>
            <person name="Ghosh S."/>
            <person name="Osman S."/>
            <person name="McDowall A."/>
            <person name="Ruckmani A."/>
            <person name="Mayilraj S."/>
            <person name="Venkateswaran K."/>
        </authorList>
    </citation>
    <scope>NUCLEOTIDE SEQUENCE [LARGE SCALE GENOMIC DNA]</scope>
    <source>
        <strain evidence="3">1PO1SC</strain>
    </source>
</reference>
<dbReference type="AlphaFoldDB" id="A0A2N0ZI71"/>
<proteinExistence type="predicted"/>
<protein>
    <submittedName>
        <fullName evidence="2">NERD domain-containing protein</fullName>
    </submittedName>
</protein>
<evidence type="ECO:0000313" key="3">
    <source>
        <dbReference type="Proteomes" id="UP000233343"/>
    </source>
</evidence>
<feature type="domain" description="NERD" evidence="1">
    <location>
        <begin position="34"/>
        <end position="144"/>
    </location>
</feature>
<evidence type="ECO:0000259" key="1">
    <source>
        <dbReference type="PROSITE" id="PS50965"/>
    </source>
</evidence>
<sequence>MMIEPNKELLIMRYLYERQDLSQDDENHYHNIEKGFDGERQLYKKLDSITNELNILHDLYFEQNKSPIQIDFLLLTQGKPILIEVKNFEGEYFIKEDRWYKLSGKEIKNPLIQLQRTETNFRQLLTSYNFNNSFESYIVFVNPQFTLLTAPINKQMILPTQLPRFLKYLSYQLSNSAAQSSLYMKLISMNMIKAAEAVSPLICMRIFVNA</sequence>
<gene>
    <name evidence="2" type="ORF">CWS20_09395</name>
</gene>
<dbReference type="EMBL" id="PISD01000018">
    <property type="protein sequence ID" value="PKG29198.1"/>
    <property type="molecule type" value="Genomic_DNA"/>
</dbReference>
<comment type="caution">
    <text evidence="2">The sequence shown here is derived from an EMBL/GenBank/DDBJ whole genome shotgun (WGS) entry which is preliminary data.</text>
</comment>
<organism evidence="2 3">
    <name type="scientific">Cytobacillus horneckiae</name>
    <dbReference type="NCBI Taxonomy" id="549687"/>
    <lineage>
        <taxon>Bacteria</taxon>
        <taxon>Bacillati</taxon>
        <taxon>Bacillota</taxon>
        <taxon>Bacilli</taxon>
        <taxon>Bacillales</taxon>
        <taxon>Bacillaceae</taxon>
        <taxon>Cytobacillus</taxon>
    </lineage>
</organism>
<dbReference type="PROSITE" id="PS50965">
    <property type="entry name" value="NERD"/>
    <property type="match status" value="1"/>
</dbReference>
<dbReference type="Pfam" id="PF08378">
    <property type="entry name" value="NERD"/>
    <property type="match status" value="1"/>
</dbReference>
<keyword evidence="3" id="KW-1185">Reference proteome</keyword>
<dbReference type="InterPro" id="IPR011528">
    <property type="entry name" value="NERD"/>
</dbReference>
<dbReference type="Proteomes" id="UP000233343">
    <property type="component" value="Unassembled WGS sequence"/>
</dbReference>
<dbReference type="RefSeq" id="WP_083957185.1">
    <property type="nucleotide sequence ID" value="NZ_JARMMB010000007.1"/>
</dbReference>